<dbReference type="NCBIfam" id="TIGR00316">
    <property type="entry name" value="cdhC"/>
    <property type="match status" value="1"/>
</dbReference>
<dbReference type="Pfam" id="PF03598">
    <property type="entry name" value="CdhC"/>
    <property type="match status" value="1"/>
</dbReference>
<keyword evidence="6" id="KW-0411">Iron-sulfur</keyword>
<name>A0A7V4JQV8_9BACT</name>
<dbReference type="NCBIfam" id="NF040764">
    <property type="entry name" value="CODH_ACS_al_bet"/>
    <property type="match status" value="1"/>
</dbReference>
<keyword evidence="2" id="KW-0533">Nickel</keyword>
<dbReference type="Pfam" id="PF19436">
    <property type="entry name" value="ACS_CODH_B_C"/>
    <property type="match status" value="1"/>
</dbReference>
<sequence>MSKIIFELAIKGAHKISEKAWERYESAVKKFGKEVEIGFPNTAYYLPIIYAILGYPVKRLGDCEEVLQEAKKLLPDLSSYENDLLYLGSALDAGMATFFAEEIIEAIKYLENPNLYTKTEEPKDNNVWLGAADDVIFRKRGVEFVDGSSPGFAVLLGSPPDKETAKRIVQDLLEKGLYIFMHEQTNDIYMPYLLKEAGLQLGWPVRLVPFGPDYTSIVFAIGFACRVAMSFGGVKPGDYINNLLFNKYKTFAFVIAFGPPSEEWVANGLGALNWGIPIICDWTVPEIKIPGICIYEALVSKPTHCYFQVIMKNQEFYKASVPEIASQELIEKALEVRGLKVIQIKLNIPVSYAPAFEGERVRKEDLYLECGGGKTPALELLISSPFEEVKDGEIRVIGREISDLPKIDKKGPPYKLPLAIVIKVAGTNMQEDFEPIIERQFHYFINYAQGIMHIGQRNMVWIRISKQAVERGFLLKHIGEILYNRIKQEFSTIVDKCEVEIFTDEEMVRKLIEKAKSIYEKRDTRLAGMVDEKVEEFYSCTLCQSFAPTHVCVITPERGGPCGAYSWLDGKAYYQIKPAGPNQPILKGEVIDSKLGQFKGVNEFVKKASKGKVERVSLYSIINDPMTVCGCMEAIAAISAPVNGIIIVNREFNEETPIGLKFSTLAGMIGGGQVTPGFLGISKQYITSKKFISAEDGFLRIVWMPKMLKEELKERLQKRAEELGVPDFLEKIADESLVKTEEELINWVKKVNHPVLRLPPLT</sequence>
<keyword evidence="5" id="KW-0408">Iron</keyword>
<protein>
    <recommendedName>
        <fullName evidence="1">CO-methylating acetyl-CoA synthase</fullName>
        <ecNumber evidence="1">2.3.1.169</ecNumber>
    </recommendedName>
</protein>
<dbReference type="EMBL" id="DTEI01000091">
    <property type="protein sequence ID" value="HGU16042.1"/>
    <property type="molecule type" value="Genomic_DNA"/>
</dbReference>
<dbReference type="InterPro" id="IPR016099">
    <property type="entry name" value="Prismane-like_a/b-sand"/>
</dbReference>
<feature type="domain" description="CO dehydrogenase/acetyl-CoA synthase complex beta subunit C-terminal" evidence="8">
    <location>
        <begin position="519"/>
        <end position="761"/>
    </location>
</feature>
<dbReference type="GO" id="GO:0046872">
    <property type="term" value="F:metal ion binding"/>
    <property type="evidence" value="ECO:0007669"/>
    <property type="project" value="UniProtKB-KW"/>
</dbReference>
<evidence type="ECO:0000256" key="3">
    <source>
        <dbReference type="ARBA" id="ARBA00022679"/>
    </source>
</evidence>
<evidence type="ECO:0000256" key="1">
    <source>
        <dbReference type="ARBA" id="ARBA00012244"/>
    </source>
</evidence>
<dbReference type="InterPro" id="IPR038571">
    <property type="entry name" value="CO_DH/Ac-CoA_synth_bsu_3_sf"/>
</dbReference>
<proteinExistence type="predicted"/>
<evidence type="ECO:0000256" key="4">
    <source>
        <dbReference type="ARBA" id="ARBA00022723"/>
    </source>
</evidence>
<dbReference type="NCBIfam" id="NF007078">
    <property type="entry name" value="PRK09529.1"/>
    <property type="match status" value="1"/>
</dbReference>
<dbReference type="Pfam" id="PF18537">
    <property type="entry name" value="CODH_A_N"/>
    <property type="match status" value="1"/>
</dbReference>
<dbReference type="PANTHER" id="PTHR42281:SF1">
    <property type="entry name" value="ACETYL-COA DECARBONYLASE_SYNTHASE COMPLEX SUBUNIT BETA 1"/>
    <property type="match status" value="1"/>
</dbReference>
<dbReference type="InterPro" id="IPR045822">
    <property type="entry name" value="ACS_CODH_B_C"/>
</dbReference>
<organism evidence="9">
    <name type="scientific">Thermodesulfobacterium geofontis</name>
    <dbReference type="NCBI Taxonomy" id="1295609"/>
    <lineage>
        <taxon>Bacteria</taxon>
        <taxon>Pseudomonadati</taxon>
        <taxon>Thermodesulfobacteriota</taxon>
        <taxon>Thermodesulfobacteria</taxon>
        <taxon>Thermodesulfobacteriales</taxon>
        <taxon>Thermodesulfobacteriaceae</taxon>
        <taxon>Thermodesulfobacterium</taxon>
    </lineage>
</organism>
<accession>A0A7V4JQV8</accession>
<dbReference type="GO" id="GO:0043885">
    <property type="term" value="F:anaerobic carbon-monoxide dehydrogenase activity"/>
    <property type="evidence" value="ECO:0007669"/>
    <property type="project" value="InterPro"/>
</dbReference>
<dbReference type="EC" id="2.3.1.169" evidence="1"/>
<dbReference type="GO" id="GO:0051536">
    <property type="term" value="F:iron-sulfur cluster binding"/>
    <property type="evidence" value="ECO:0007669"/>
    <property type="project" value="UniProtKB-KW"/>
</dbReference>
<dbReference type="AlphaFoldDB" id="A0A7V4JQV8"/>
<evidence type="ECO:0000256" key="5">
    <source>
        <dbReference type="ARBA" id="ARBA00023004"/>
    </source>
</evidence>
<evidence type="ECO:0000259" key="7">
    <source>
        <dbReference type="Pfam" id="PF18537"/>
    </source>
</evidence>
<evidence type="ECO:0000256" key="2">
    <source>
        <dbReference type="ARBA" id="ARBA00022596"/>
    </source>
</evidence>
<dbReference type="InterPro" id="IPR011254">
    <property type="entry name" value="Prismane-like_sf"/>
</dbReference>
<dbReference type="InterPro" id="IPR004461">
    <property type="entry name" value="CO_DH/Ac-CoA_synth_bsu"/>
</dbReference>
<gene>
    <name evidence="9" type="primary">cdhC</name>
    <name evidence="9" type="ORF">ENU91_05265</name>
</gene>
<dbReference type="PANTHER" id="PTHR42281">
    <property type="match status" value="1"/>
</dbReference>
<dbReference type="Gene3D" id="1.10.8.190">
    <property type="entry name" value="Carbon monoxide dehydrogenase alpha subunit. Chain M, domain 1"/>
    <property type="match status" value="1"/>
</dbReference>
<evidence type="ECO:0000259" key="8">
    <source>
        <dbReference type="Pfam" id="PF19436"/>
    </source>
</evidence>
<dbReference type="GO" id="GO:0006084">
    <property type="term" value="P:acetyl-CoA metabolic process"/>
    <property type="evidence" value="ECO:0007669"/>
    <property type="project" value="InterPro"/>
</dbReference>
<feature type="domain" description="Carbon monoxide dehydrogenase subunit alpha ,N-terminal" evidence="7">
    <location>
        <begin position="22"/>
        <end position="110"/>
    </location>
</feature>
<dbReference type="SUPFAM" id="SSF56821">
    <property type="entry name" value="Prismane protein-like"/>
    <property type="match status" value="1"/>
</dbReference>
<dbReference type="GO" id="GO:0043884">
    <property type="term" value="F:CO-methylating acetyl-CoA synthase activity"/>
    <property type="evidence" value="ECO:0007669"/>
    <property type="project" value="UniProtKB-EC"/>
</dbReference>
<keyword evidence="3" id="KW-0808">Transferase</keyword>
<reference evidence="9" key="1">
    <citation type="journal article" date="2020" name="mSystems">
        <title>Genome- and Community-Level Interaction Insights into Carbon Utilization and Element Cycling Functions of Hydrothermarchaeota in Hydrothermal Sediment.</title>
        <authorList>
            <person name="Zhou Z."/>
            <person name="Liu Y."/>
            <person name="Xu W."/>
            <person name="Pan J."/>
            <person name="Luo Z.H."/>
            <person name="Li M."/>
        </authorList>
    </citation>
    <scope>NUCLEOTIDE SEQUENCE [LARGE SCALE GENOMIC DNA]</scope>
    <source>
        <strain evidence="9">SpSt-711</strain>
    </source>
</reference>
<keyword evidence="4" id="KW-0479">Metal-binding</keyword>
<dbReference type="Gene3D" id="3.40.1470.10">
    <property type="entry name" value="Bifunctional carbon monoxide dehydrogenase/acetyl-coa synthase(codh/acs), Chain M, domain 5"/>
    <property type="match status" value="1"/>
</dbReference>
<dbReference type="Gene3D" id="3.40.50.2030">
    <property type="match status" value="1"/>
</dbReference>
<evidence type="ECO:0000313" key="9">
    <source>
        <dbReference type="EMBL" id="HGU16042.1"/>
    </source>
</evidence>
<dbReference type="InterPro" id="IPR041350">
    <property type="entry name" value="CODH_A_N"/>
</dbReference>
<dbReference type="NCBIfam" id="NF003379">
    <property type="entry name" value="PRK04456.1"/>
    <property type="match status" value="1"/>
</dbReference>
<comment type="caution">
    <text evidence="9">The sequence shown here is derived from an EMBL/GenBank/DDBJ whole genome shotgun (WGS) entry which is preliminary data.</text>
</comment>
<dbReference type="Gene3D" id="3.30.1650.10">
    <property type="entry name" value="Bifunctional carbon monoxide dehydrogenase/acetyl-coa synthase(codh/acs), Chain M, domain 3"/>
    <property type="match status" value="1"/>
</dbReference>
<evidence type="ECO:0000256" key="6">
    <source>
        <dbReference type="ARBA" id="ARBA00023014"/>
    </source>
</evidence>
<dbReference type="Gene3D" id="3.40.970.20">
    <property type="entry name" value="Carbon monoxide dehydrogenase alpha subunit. Chain D, domain 4"/>
    <property type="match status" value="1"/>
</dbReference>